<name>A0A3A2ZRI5_9EURO</name>
<gene>
    <name evidence="2" type="ORF">PHISCL_01895</name>
</gene>
<dbReference type="PANTHER" id="PTHR12475:SF4">
    <property type="entry name" value="PROTEIN THEM6"/>
    <property type="match status" value="1"/>
</dbReference>
<dbReference type="AlphaFoldDB" id="A0A3A2ZRI5"/>
<organism evidence="2 3">
    <name type="scientific">Aspergillus sclerotialis</name>
    <dbReference type="NCBI Taxonomy" id="2070753"/>
    <lineage>
        <taxon>Eukaryota</taxon>
        <taxon>Fungi</taxon>
        <taxon>Dikarya</taxon>
        <taxon>Ascomycota</taxon>
        <taxon>Pezizomycotina</taxon>
        <taxon>Eurotiomycetes</taxon>
        <taxon>Eurotiomycetidae</taxon>
        <taxon>Eurotiales</taxon>
        <taxon>Aspergillaceae</taxon>
        <taxon>Aspergillus</taxon>
        <taxon>Aspergillus subgen. Polypaecilum</taxon>
    </lineage>
</organism>
<comment type="caution">
    <text evidence="2">The sequence shown here is derived from an EMBL/GenBank/DDBJ whole genome shotgun (WGS) entry which is preliminary data.</text>
</comment>
<reference evidence="3" key="1">
    <citation type="submission" date="2017-02" db="EMBL/GenBank/DDBJ databases">
        <authorList>
            <person name="Tafer H."/>
            <person name="Lopandic K."/>
        </authorList>
    </citation>
    <scope>NUCLEOTIDE SEQUENCE [LARGE SCALE GENOMIC DNA]</scope>
    <source>
        <strain evidence="3">CBS 366.77</strain>
    </source>
</reference>
<proteinExistence type="inferred from homology"/>
<evidence type="ECO:0008006" key="4">
    <source>
        <dbReference type="Google" id="ProtNLM"/>
    </source>
</evidence>
<dbReference type="Proteomes" id="UP000266188">
    <property type="component" value="Unassembled WGS sequence"/>
</dbReference>
<evidence type="ECO:0000256" key="1">
    <source>
        <dbReference type="ARBA" id="ARBA00038476"/>
    </source>
</evidence>
<dbReference type="Gene3D" id="3.10.129.10">
    <property type="entry name" value="Hotdog Thioesterase"/>
    <property type="match status" value="1"/>
</dbReference>
<accession>A0A3A2ZRI5</accession>
<dbReference type="Pfam" id="PF13279">
    <property type="entry name" value="4HBT_2"/>
    <property type="match status" value="1"/>
</dbReference>
<dbReference type="SUPFAM" id="SSF54637">
    <property type="entry name" value="Thioesterase/thiol ester dehydrase-isomerase"/>
    <property type="match status" value="1"/>
</dbReference>
<dbReference type="InterPro" id="IPR051490">
    <property type="entry name" value="THEM6_lcsJ_thioesterase"/>
</dbReference>
<comment type="similarity">
    <text evidence="1">Belongs to the lcsJ thioesterase family.</text>
</comment>
<dbReference type="PANTHER" id="PTHR12475">
    <property type="match status" value="1"/>
</dbReference>
<dbReference type="EMBL" id="MVGC01000038">
    <property type="protein sequence ID" value="RJE25782.1"/>
    <property type="molecule type" value="Genomic_DNA"/>
</dbReference>
<dbReference type="InterPro" id="IPR029069">
    <property type="entry name" value="HotDog_dom_sf"/>
</dbReference>
<evidence type="ECO:0000313" key="3">
    <source>
        <dbReference type="Proteomes" id="UP000266188"/>
    </source>
</evidence>
<keyword evidence="3" id="KW-1185">Reference proteome</keyword>
<dbReference type="OrthoDB" id="265761at2759"/>
<protein>
    <recommendedName>
        <fullName evidence="4">Capsule polysaccharide biosynthesis protein</fullName>
    </recommendedName>
</protein>
<sequence>MAGLPVALRVDNVRDFLPAAVSSAVSWKTLALLLALINLKNLPFFWHIRLFYHCITNIRLKPHAPFFPKGKLIADTNGKPTHPVFVPYGITSRTPISETDYNLHKSNSTYFTDLDVARTALVSRLYSPGVGIVSKELDKEFKDGNTVNTGRSISIVLGSVFCSFKREIKPFELYEIQSKLIAWDQKWAYIINFFLRPASKKGGKKTLLATAVSKYVVKKGRLTVAPERILRASGFLPPRPEGVPAQTESTDVSGIGTPASGEGIAAESGVDGSLVREVLKLNDNEIPGRATLEAEKKANSDSWDAGEWTWERIEQERRRGLAVVEGYSSLDTKIHEEWRE</sequence>
<dbReference type="CDD" id="cd00586">
    <property type="entry name" value="4HBT"/>
    <property type="match status" value="1"/>
</dbReference>
<evidence type="ECO:0000313" key="2">
    <source>
        <dbReference type="EMBL" id="RJE25782.1"/>
    </source>
</evidence>